<dbReference type="SMART" id="SM00225">
    <property type="entry name" value="BTB"/>
    <property type="match status" value="1"/>
</dbReference>
<evidence type="ECO:0000256" key="11">
    <source>
        <dbReference type="ARBA" id="ARBA00023303"/>
    </source>
</evidence>
<dbReference type="InterPro" id="IPR003975">
    <property type="entry name" value="K_chnl_volt-dep_Kv4"/>
</dbReference>
<sequence>MYPSWLPVVRASAIAWTPLVQTQLPYAPSISSTSVTQDRKIIINVSGRRFETWRSTLEKFPDTLLGSDEKEYFREINSDEYFFDRDPELFRFIIAYYRSGKLHLPKDTCVTAYHEELLYFGIMPEIMGDCCYEEYLDKYRENKERQMEDKDDHSDDEAPPSSFRDRLWRAFENPQISTLAIVLYYVTGFFIAVSVLANITETVSCEISVETGESIPCGERYNAAFFCLDTACVMLFTIEYLARLYAAPYRCKFVRSVMSIIDIAAVLPYYIGLVMTNNKEFSGAFTTLRVFRVCRIFKFSRHSKGLRILGCTLRCCASELGFLLFTITMGVIIFSTIMFYAEKSETSQFNSIPAAFWYTIVTMTTLGYGDIVPTTIIGKIFGGICSLSGVLVIALPVPVIVSHFARIYQQNQRNDKREAQKKARISRISEIKMAKESAFLEGKERFRQIREFAGRLRSLESISQFESQSQYVQNGTKEGDTQKKIVGEVTTSLQRQQSLYNESLMDIFEEQYYHLIDCLQQTTGCEVIPGDEVGETVDVSRTSLDKYVRSKQSRKITTEKKTCTYPKRESLTDYGSKSSGARRIPYHVLLRKRILCCGRRRGHGRHTRGRSAVDLSPSVSLSGQGDGMSCRITDSSALGILSQVHSNRLKEQLVVHSELGPTWQSNQSRATRFSSQSYSPRYGRRQSDQCSTANDTHQVEVLNLNMMYQCPRDSSTSVTTPRTTETIAVPSHTTPGQHESSISY</sequence>
<organism evidence="15 16">
    <name type="scientific">Fasciola hepatica</name>
    <name type="common">Liver fluke</name>
    <dbReference type="NCBI Taxonomy" id="6192"/>
    <lineage>
        <taxon>Eukaryota</taxon>
        <taxon>Metazoa</taxon>
        <taxon>Spiralia</taxon>
        <taxon>Lophotrochozoa</taxon>
        <taxon>Platyhelminthes</taxon>
        <taxon>Trematoda</taxon>
        <taxon>Digenea</taxon>
        <taxon>Plagiorchiida</taxon>
        <taxon>Echinostomata</taxon>
        <taxon>Echinostomatoidea</taxon>
        <taxon>Fasciolidae</taxon>
        <taxon>Fasciola</taxon>
    </lineage>
</organism>
<dbReference type="Gene3D" id="3.30.710.10">
    <property type="entry name" value="Potassium Channel Kv1.1, Chain A"/>
    <property type="match status" value="1"/>
</dbReference>
<dbReference type="InterPro" id="IPR005821">
    <property type="entry name" value="Ion_trans_dom"/>
</dbReference>
<dbReference type="EMBL" id="JXXN02000425">
    <property type="protein sequence ID" value="THD27436.1"/>
    <property type="molecule type" value="Genomic_DNA"/>
</dbReference>
<dbReference type="InterPro" id="IPR028325">
    <property type="entry name" value="VG_K_chnl"/>
</dbReference>
<evidence type="ECO:0000256" key="8">
    <source>
        <dbReference type="ARBA" id="ARBA00022989"/>
    </source>
</evidence>
<dbReference type="PRINTS" id="PR01497">
    <property type="entry name" value="SHALCHANNEL"/>
</dbReference>
<feature type="transmembrane region" description="Helical" evidence="13">
    <location>
        <begin position="176"/>
        <end position="200"/>
    </location>
</feature>
<feature type="transmembrane region" description="Helical" evidence="13">
    <location>
        <begin position="320"/>
        <end position="341"/>
    </location>
</feature>
<evidence type="ECO:0000313" key="16">
    <source>
        <dbReference type="Proteomes" id="UP000230066"/>
    </source>
</evidence>
<dbReference type="InterPro" id="IPR027359">
    <property type="entry name" value="Volt_channel_dom_sf"/>
</dbReference>
<feature type="compositionally biased region" description="Polar residues" evidence="12">
    <location>
        <begin position="664"/>
        <end position="679"/>
    </location>
</feature>
<name>A0A4E0RHX8_FASHE</name>
<dbReference type="Pfam" id="PF02214">
    <property type="entry name" value="BTB_2"/>
    <property type="match status" value="1"/>
</dbReference>
<feature type="transmembrane region" description="Helical" evidence="13">
    <location>
        <begin position="347"/>
        <end position="368"/>
    </location>
</feature>
<evidence type="ECO:0000256" key="12">
    <source>
        <dbReference type="SAM" id="MobiDB-lite"/>
    </source>
</evidence>
<keyword evidence="6" id="KW-0851">Voltage-gated channel</keyword>
<dbReference type="PRINTS" id="PR01491">
    <property type="entry name" value="KVCHANNEL"/>
</dbReference>
<dbReference type="SUPFAM" id="SSF81324">
    <property type="entry name" value="Voltage-gated potassium channels"/>
    <property type="match status" value="1"/>
</dbReference>
<keyword evidence="11" id="KW-0407">Ion channel</keyword>
<dbReference type="InterPro" id="IPR003131">
    <property type="entry name" value="T1-type_BTB"/>
</dbReference>
<dbReference type="InterPro" id="IPR011333">
    <property type="entry name" value="SKP1/BTB/POZ_sf"/>
</dbReference>
<evidence type="ECO:0000256" key="2">
    <source>
        <dbReference type="ARBA" id="ARBA00022448"/>
    </source>
</evidence>
<dbReference type="Pfam" id="PF00520">
    <property type="entry name" value="Ion_trans"/>
    <property type="match status" value="1"/>
</dbReference>
<comment type="caution">
    <text evidence="15">The sequence shown here is derived from an EMBL/GenBank/DDBJ whole genome shotgun (WGS) entry which is preliminary data.</text>
</comment>
<feature type="transmembrane region" description="Helical" evidence="13">
    <location>
        <begin position="253"/>
        <end position="275"/>
    </location>
</feature>
<feature type="region of interest" description="Disordered" evidence="12">
    <location>
        <begin position="601"/>
        <end position="626"/>
    </location>
</feature>
<evidence type="ECO:0000256" key="9">
    <source>
        <dbReference type="ARBA" id="ARBA00023065"/>
    </source>
</evidence>
<proteinExistence type="predicted"/>
<evidence type="ECO:0000313" key="15">
    <source>
        <dbReference type="EMBL" id="THD27436.1"/>
    </source>
</evidence>
<dbReference type="SUPFAM" id="SSF54695">
    <property type="entry name" value="POZ domain"/>
    <property type="match status" value="1"/>
</dbReference>
<evidence type="ECO:0000256" key="5">
    <source>
        <dbReference type="ARBA" id="ARBA00022826"/>
    </source>
</evidence>
<keyword evidence="9" id="KW-0406">Ion transport</keyword>
<evidence type="ECO:0000256" key="1">
    <source>
        <dbReference type="ARBA" id="ARBA00004141"/>
    </source>
</evidence>
<keyword evidence="8 13" id="KW-1133">Transmembrane helix</keyword>
<feature type="domain" description="BTB" evidence="14">
    <location>
        <begin position="39"/>
        <end position="138"/>
    </location>
</feature>
<keyword evidence="7" id="KW-0630">Potassium</keyword>
<evidence type="ECO:0000259" key="14">
    <source>
        <dbReference type="SMART" id="SM00225"/>
    </source>
</evidence>
<keyword evidence="4 13" id="KW-0812">Transmembrane</keyword>
<evidence type="ECO:0000256" key="3">
    <source>
        <dbReference type="ARBA" id="ARBA00022538"/>
    </source>
</evidence>
<dbReference type="PANTHER" id="PTHR11537">
    <property type="entry name" value="VOLTAGE-GATED POTASSIUM CHANNEL"/>
    <property type="match status" value="1"/>
</dbReference>
<dbReference type="FunFam" id="1.20.120.350:FF:000016">
    <property type="entry name" value="Potassium voltage-gated channel subfamily D member 3"/>
    <property type="match status" value="1"/>
</dbReference>
<keyword evidence="3" id="KW-0633">Potassium transport</keyword>
<dbReference type="GO" id="GO:0001508">
    <property type="term" value="P:action potential"/>
    <property type="evidence" value="ECO:0007669"/>
    <property type="project" value="TreeGrafter"/>
</dbReference>
<dbReference type="InterPro" id="IPR003968">
    <property type="entry name" value="K_chnl_volt-dep_Kv"/>
</dbReference>
<reference evidence="15" key="1">
    <citation type="submission" date="2019-03" db="EMBL/GenBank/DDBJ databases">
        <title>Improved annotation for the trematode Fasciola hepatica.</title>
        <authorList>
            <person name="Choi Y.-J."/>
            <person name="Martin J."/>
            <person name="Mitreva M."/>
        </authorList>
    </citation>
    <scope>NUCLEOTIDE SEQUENCE [LARGE SCALE GENOMIC DNA]</scope>
</reference>
<feature type="transmembrane region" description="Helical" evidence="13">
    <location>
        <begin position="380"/>
        <end position="405"/>
    </location>
</feature>
<dbReference type="AlphaFoldDB" id="A0A4E0RHX8"/>
<dbReference type="GO" id="GO:0008076">
    <property type="term" value="C:voltage-gated potassium channel complex"/>
    <property type="evidence" value="ECO:0007669"/>
    <property type="project" value="InterPro"/>
</dbReference>
<dbReference type="PANTHER" id="PTHR11537:SF105">
    <property type="entry name" value="POTASSIUM VOLTAGE-GATED CHANNEL PROTEIN SHAL"/>
    <property type="match status" value="1"/>
</dbReference>
<dbReference type="PRINTS" id="PR00169">
    <property type="entry name" value="KCHANNEL"/>
</dbReference>
<keyword evidence="5" id="KW-0631">Potassium channel</keyword>
<dbReference type="GO" id="GO:0051260">
    <property type="term" value="P:protein homooligomerization"/>
    <property type="evidence" value="ECO:0007669"/>
    <property type="project" value="InterPro"/>
</dbReference>
<keyword evidence="2" id="KW-0813">Transport</keyword>
<dbReference type="Gene3D" id="1.20.120.350">
    <property type="entry name" value="Voltage-gated potassium channels. Chain C"/>
    <property type="match status" value="1"/>
</dbReference>
<dbReference type="FunFam" id="1.10.287.70:FF:000028">
    <property type="entry name" value="potassium voltage-gated channel subfamily D member 3"/>
    <property type="match status" value="1"/>
</dbReference>
<evidence type="ECO:0000256" key="13">
    <source>
        <dbReference type="SAM" id="Phobius"/>
    </source>
</evidence>
<dbReference type="InterPro" id="IPR000210">
    <property type="entry name" value="BTB/POZ_dom"/>
</dbReference>
<protein>
    <submittedName>
        <fullName evidence="15">Potassium voltage-gated channel protein Shal</fullName>
    </submittedName>
</protein>
<dbReference type="Gene3D" id="1.10.287.70">
    <property type="match status" value="1"/>
</dbReference>
<evidence type="ECO:0000256" key="10">
    <source>
        <dbReference type="ARBA" id="ARBA00023136"/>
    </source>
</evidence>
<accession>A0A4E0RHX8</accession>
<comment type="subcellular location">
    <subcellularLocation>
        <location evidence="1">Membrane</location>
        <topology evidence="1">Multi-pass membrane protein</topology>
    </subcellularLocation>
</comment>
<keyword evidence="10 13" id="KW-0472">Membrane</keyword>
<dbReference type="Proteomes" id="UP000230066">
    <property type="component" value="Unassembled WGS sequence"/>
</dbReference>
<feature type="region of interest" description="Disordered" evidence="12">
    <location>
        <begin position="664"/>
        <end position="694"/>
    </location>
</feature>
<dbReference type="FunFam" id="3.30.710.10:FF:000152">
    <property type="entry name" value="Predicted protein"/>
    <property type="match status" value="1"/>
</dbReference>
<evidence type="ECO:0000256" key="4">
    <source>
        <dbReference type="ARBA" id="ARBA00022692"/>
    </source>
</evidence>
<gene>
    <name evidence="15" type="ORF">D915_001870</name>
</gene>
<keyword evidence="16" id="KW-1185">Reference proteome</keyword>
<evidence type="ECO:0000256" key="6">
    <source>
        <dbReference type="ARBA" id="ARBA00022882"/>
    </source>
</evidence>
<evidence type="ECO:0000256" key="7">
    <source>
        <dbReference type="ARBA" id="ARBA00022958"/>
    </source>
</evidence>
<dbReference type="GO" id="GO:0005250">
    <property type="term" value="F:A-type (transient outward) potassium channel activity"/>
    <property type="evidence" value="ECO:0007669"/>
    <property type="project" value="TreeGrafter"/>
</dbReference>